<dbReference type="PROSITE" id="PS50937">
    <property type="entry name" value="HTH_MERR_2"/>
    <property type="match status" value="1"/>
</dbReference>
<name>A0ABS6F0M6_9CLOT</name>
<dbReference type="Pfam" id="PF13411">
    <property type="entry name" value="MerR_1"/>
    <property type="match status" value="1"/>
</dbReference>
<comment type="caution">
    <text evidence="4">The sequence shown here is derived from an EMBL/GenBank/DDBJ whole genome shotgun (WGS) entry which is preliminary data.</text>
</comment>
<gene>
    <name evidence="4" type="ORF">KQI89_06815</name>
</gene>
<keyword evidence="2" id="KW-0804">Transcription</keyword>
<keyword evidence="5" id="KW-1185">Reference proteome</keyword>
<evidence type="ECO:0000259" key="3">
    <source>
        <dbReference type="PROSITE" id="PS50937"/>
    </source>
</evidence>
<dbReference type="PANTHER" id="PTHR30204">
    <property type="entry name" value="REDOX-CYCLING DRUG-SENSING TRANSCRIPTIONAL ACTIVATOR SOXR"/>
    <property type="match status" value="1"/>
</dbReference>
<dbReference type="SMART" id="SM00422">
    <property type="entry name" value="HTH_MERR"/>
    <property type="match status" value="1"/>
</dbReference>
<evidence type="ECO:0000256" key="2">
    <source>
        <dbReference type="ARBA" id="ARBA00023163"/>
    </source>
</evidence>
<dbReference type="Proteomes" id="UP000736583">
    <property type="component" value="Unassembled WGS sequence"/>
</dbReference>
<dbReference type="EMBL" id="JAHLQL010000001">
    <property type="protein sequence ID" value="MBU5591470.1"/>
    <property type="molecule type" value="Genomic_DNA"/>
</dbReference>
<reference evidence="4 5" key="1">
    <citation type="submission" date="2021-06" db="EMBL/GenBank/DDBJ databases">
        <authorList>
            <person name="Sun Q."/>
            <person name="Li D."/>
        </authorList>
    </citation>
    <scope>NUCLEOTIDE SEQUENCE [LARGE SCALE GENOMIC DNA]</scope>
    <source>
        <strain evidence="4 5">MSJ-4</strain>
    </source>
</reference>
<protein>
    <submittedName>
        <fullName evidence="4">MerR family transcriptional regulator</fullName>
    </submittedName>
</protein>
<proteinExistence type="predicted"/>
<dbReference type="InterPro" id="IPR000551">
    <property type="entry name" value="MerR-type_HTH_dom"/>
</dbReference>
<organism evidence="4 5">
    <name type="scientific">Clostridium simiarum</name>
    <dbReference type="NCBI Taxonomy" id="2841506"/>
    <lineage>
        <taxon>Bacteria</taxon>
        <taxon>Bacillati</taxon>
        <taxon>Bacillota</taxon>
        <taxon>Clostridia</taxon>
        <taxon>Eubacteriales</taxon>
        <taxon>Clostridiaceae</taxon>
        <taxon>Clostridium</taxon>
    </lineage>
</organism>
<dbReference type="PANTHER" id="PTHR30204:SF69">
    <property type="entry name" value="MERR-FAMILY TRANSCRIPTIONAL REGULATOR"/>
    <property type="match status" value="1"/>
</dbReference>
<sequence>MEKLTIGKMAKLNNISEQALRLYDKIGLLKPYYVDESTGYRYYNIKQCARLDMIQYMKEFGMNLKQIKEHLDNNNVQLIQEVLECQKKILDENILALTQKKNAITKSIEDYKRYTSSPKEGVVLIEYIPERRIYCYDCGVNIYNNGIENYEYMLRELKNHILLHKLPMVYFCNVGSILRKNRLVMEDFYSTEIFLFIAPEFQPKEGIEVIQSGTFACIYFHDFYEEKNYAKKLLEHIENQGYKIVGDYICEVIAELPVFSNNERNLFIKLQIPIDFK</sequence>
<feature type="domain" description="HTH merR-type" evidence="3">
    <location>
        <begin position="3"/>
        <end position="73"/>
    </location>
</feature>
<accession>A0ABS6F0M6</accession>
<dbReference type="CDD" id="cd01107">
    <property type="entry name" value="HTH_BmrR"/>
    <property type="match status" value="1"/>
</dbReference>
<evidence type="ECO:0000256" key="1">
    <source>
        <dbReference type="ARBA" id="ARBA00023015"/>
    </source>
</evidence>
<evidence type="ECO:0000313" key="5">
    <source>
        <dbReference type="Proteomes" id="UP000736583"/>
    </source>
</evidence>
<keyword evidence="1" id="KW-0805">Transcription regulation</keyword>
<evidence type="ECO:0000313" key="4">
    <source>
        <dbReference type="EMBL" id="MBU5591470.1"/>
    </source>
</evidence>
<dbReference type="InterPro" id="IPR047057">
    <property type="entry name" value="MerR_fam"/>
</dbReference>
<dbReference type="RefSeq" id="WP_216456434.1">
    <property type="nucleotide sequence ID" value="NZ_JAHLQL010000001.1"/>
</dbReference>